<dbReference type="Proteomes" id="UP000554004">
    <property type="component" value="Unassembled WGS sequence"/>
</dbReference>
<dbReference type="PANTHER" id="PTHR12532:SF6">
    <property type="entry name" value="TRANSCRIPTIONAL REGULATORY PROTEIN YEBC-RELATED"/>
    <property type="match status" value="1"/>
</dbReference>
<comment type="subcellular location">
    <subcellularLocation>
        <location evidence="6">Cytoplasm</location>
    </subcellularLocation>
</comment>
<dbReference type="PANTHER" id="PTHR12532">
    <property type="entry name" value="TRANSLATIONAL ACTIVATOR OF CYTOCHROME C OXIDASE 1"/>
    <property type="match status" value="1"/>
</dbReference>
<accession>A0A847EVA5</accession>
<dbReference type="InterPro" id="IPR026564">
    <property type="entry name" value="Transcrip_reg_TACO1-like_dom3"/>
</dbReference>
<dbReference type="NCBIfam" id="NF001030">
    <property type="entry name" value="PRK00110.1"/>
    <property type="match status" value="1"/>
</dbReference>
<dbReference type="InterPro" id="IPR017856">
    <property type="entry name" value="Integrase-like_N"/>
</dbReference>
<comment type="similarity">
    <text evidence="1 6">Belongs to the TACO1 family.</text>
</comment>
<dbReference type="Gene3D" id="1.10.10.200">
    <property type="match status" value="1"/>
</dbReference>
<evidence type="ECO:0000256" key="3">
    <source>
        <dbReference type="ARBA" id="ARBA00023015"/>
    </source>
</evidence>
<evidence type="ECO:0000259" key="8">
    <source>
        <dbReference type="Pfam" id="PF20772"/>
    </source>
</evidence>
<keyword evidence="5 6" id="KW-0804">Transcription</keyword>
<sequence>MSGHSKWSTIKHKKAINDAKKGKIFSKLSTQITHAARQGGGDANMNPNIRLYIDKAKSVGFPIDRIEKAISKGTGEGSDGVTYEEITYEGFGHSGIQILVDTLTDNKNRTVADLRQLFDEIGGRMGETGSVSWNFDVRGLITLKCGHMKKSEKYGAQDEYVKEDREEVMIKLMDILGIEDIKETDIEGIEGLDVYTTFSDFSTVRNRIDEMGYVIDNAEIIKEAKVNKVLSQKDMEKAVDGLERIEENDDVQSVWSDLVY</sequence>
<dbReference type="Gene3D" id="3.30.70.980">
    <property type="match status" value="2"/>
</dbReference>
<keyword evidence="2 6" id="KW-0963">Cytoplasm</keyword>
<dbReference type="InterPro" id="IPR029072">
    <property type="entry name" value="YebC-like"/>
</dbReference>
<dbReference type="SUPFAM" id="SSF75625">
    <property type="entry name" value="YebC-like"/>
    <property type="match status" value="1"/>
</dbReference>
<dbReference type="InterPro" id="IPR002876">
    <property type="entry name" value="Transcrip_reg_TACO1-like"/>
</dbReference>
<reference evidence="9 10" key="1">
    <citation type="journal article" date="2020" name="Biotechnol. Biofuels">
        <title>New insights from the biogas microbiome by comprehensive genome-resolved metagenomics of nearly 1600 species originating from multiple anaerobic digesters.</title>
        <authorList>
            <person name="Campanaro S."/>
            <person name="Treu L."/>
            <person name="Rodriguez-R L.M."/>
            <person name="Kovalovszki A."/>
            <person name="Ziels R.M."/>
            <person name="Maus I."/>
            <person name="Zhu X."/>
            <person name="Kougias P.G."/>
            <person name="Basile A."/>
            <person name="Luo G."/>
            <person name="Schluter A."/>
            <person name="Konstantinidis K.T."/>
            <person name="Angelidaki I."/>
        </authorList>
    </citation>
    <scope>NUCLEOTIDE SEQUENCE [LARGE SCALE GENOMIC DNA]</scope>
    <source>
        <strain evidence="9">AS06rmzACSIP_421</strain>
    </source>
</reference>
<feature type="domain" description="TACO1/YebC-like second and third" evidence="7">
    <location>
        <begin position="83"/>
        <end position="257"/>
    </location>
</feature>
<dbReference type="HAMAP" id="MF_00693">
    <property type="entry name" value="Transcrip_reg_TACO1"/>
    <property type="match status" value="1"/>
</dbReference>
<dbReference type="NCBIfam" id="TIGR01033">
    <property type="entry name" value="YebC/PmpR family DNA-binding transcriptional regulator"/>
    <property type="match status" value="1"/>
</dbReference>
<dbReference type="GO" id="GO:0003677">
    <property type="term" value="F:DNA binding"/>
    <property type="evidence" value="ECO:0007669"/>
    <property type="project" value="UniProtKB-UniRule"/>
</dbReference>
<feature type="domain" description="TACO1/YebC-like N-terminal" evidence="8">
    <location>
        <begin position="5"/>
        <end position="76"/>
    </location>
</feature>
<evidence type="ECO:0000313" key="10">
    <source>
        <dbReference type="Proteomes" id="UP000554004"/>
    </source>
</evidence>
<evidence type="ECO:0000256" key="2">
    <source>
        <dbReference type="ARBA" id="ARBA00022490"/>
    </source>
</evidence>
<dbReference type="GO" id="GO:0006355">
    <property type="term" value="P:regulation of DNA-templated transcription"/>
    <property type="evidence" value="ECO:0007669"/>
    <property type="project" value="UniProtKB-UniRule"/>
</dbReference>
<comment type="caution">
    <text evidence="9">The sequence shown here is derived from an EMBL/GenBank/DDBJ whole genome shotgun (WGS) entry which is preliminary data.</text>
</comment>
<evidence type="ECO:0000256" key="6">
    <source>
        <dbReference type="HAMAP-Rule" id="MF_00693"/>
    </source>
</evidence>
<dbReference type="InterPro" id="IPR048300">
    <property type="entry name" value="TACO1_YebC-like_2nd/3rd_dom"/>
</dbReference>
<organism evidence="9 10">
    <name type="scientific">Candidatus Dojkabacteria bacterium</name>
    <dbReference type="NCBI Taxonomy" id="2099670"/>
    <lineage>
        <taxon>Bacteria</taxon>
        <taxon>Candidatus Dojkabacteria</taxon>
    </lineage>
</organism>
<evidence type="ECO:0000259" key="7">
    <source>
        <dbReference type="Pfam" id="PF01709"/>
    </source>
</evidence>
<keyword evidence="4 6" id="KW-0238">DNA-binding</keyword>
<evidence type="ECO:0000256" key="1">
    <source>
        <dbReference type="ARBA" id="ARBA00008724"/>
    </source>
</evidence>
<keyword evidence="3 6" id="KW-0805">Transcription regulation</keyword>
<dbReference type="Pfam" id="PF20772">
    <property type="entry name" value="TACO1_YebC_N"/>
    <property type="match status" value="1"/>
</dbReference>
<dbReference type="NCBIfam" id="NF009044">
    <property type="entry name" value="PRK12378.1"/>
    <property type="match status" value="1"/>
</dbReference>
<dbReference type="FunFam" id="1.10.10.200:FF:000002">
    <property type="entry name" value="Probable transcriptional regulatory protein CLM62_37755"/>
    <property type="match status" value="1"/>
</dbReference>
<gene>
    <name evidence="9" type="ORF">GX618_03295</name>
</gene>
<proteinExistence type="inferred from homology"/>
<evidence type="ECO:0000256" key="4">
    <source>
        <dbReference type="ARBA" id="ARBA00023125"/>
    </source>
</evidence>
<dbReference type="EMBL" id="JAAZAL010000117">
    <property type="protein sequence ID" value="NLE31274.1"/>
    <property type="molecule type" value="Genomic_DNA"/>
</dbReference>
<evidence type="ECO:0000256" key="5">
    <source>
        <dbReference type="ARBA" id="ARBA00023163"/>
    </source>
</evidence>
<name>A0A847EVA5_9BACT</name>
<evidence type="ECO:0000313" key="9">
    <source>
        <dbReference type="EMBL" id="NLE31274.1"/>
    </source>
</evidence>
<dbReference type="AlphaFoldDB" id="A0A847EVA5"/>
<dbReference type="Pfam" id="PF01709">
    <property type="entry name" value="Transcrip_reg"/>
    <property type="match status" value="1"/>
</dbReference>
<dbReference type="InterPro" id="IPR049083">
    <property type="entry name" value="TACO1_YebC_N"/>
</dbReference>
<protein>
    <recommendedName>
        <fullName evidence="6">Probable transcriptional regulatory protein GX618_03295</fullName>
    </recommendedName>
</protein>
<dbReference type="GO" id="GO:0005829">
    <property type="term" value="C:cytosol"/>
    <property type="evidence" value="ECO:0007669"/>
    <property type="project" value="TreeGrafter"/>
</dbReference>